<evidence type="ECO:0000313" key="2">
    <source>
        <dbReference type="EMBL" id="ACT51946.1"/>
    </source>
</evidence>
<reference evidence="2 3" key="2">
    <citation type="journal article" date="2011" name="J. Bacteriol.">
        <title>Genomes of three methylotrophs from a single niche uncover genetic and metabolic divergence of Methylophilaceae.</title>
        <authorList>
            <person name="Lapidus A."/>
            <person name="Clum A."/>
            <person name="Labutti K."/>
            <person name="Kaluzhnaya M.G."/>
            <person name="Lim S."/>
            <person name="Beck D.A."/>
            <person name="Glavina Del Rio T."/>
            <person name="Nolan M."/>
            <person name="Mavromatis K."/>
            <person name="Huntemann M."/>
            <person name="Lucas S."/>
            <person name="Lidstrom M.E."/>
            <person name="Ivanova N."/>
            <person name="Chistoserdova L."/>
        </authorList>
    </citation>
    <scope>NUCLEOTIDE SEQUENCE [LARGE SCALE GENOMIC DNA]</scope>
    <source>
        <strain evidence="2 3">SIP3-4</strain>
    </source>
</reference>
<keyword evidence="1" id="KW-0732">Signal</keyword>
<gene>
    <name evidence="2" type="ordered locus">Msip34_2709</name>
</gene>
<dbReference type="eggNOG" id="COG2067">
    <property type="taxonomic scope" value="Bacteria"/>
</dbReference>
<protein>
    <recommendedName>
        <fullName evidence="4">DUF2490 domain-containing protein</fullName>
    </recommendedName>
</protein>
<dbReference type="EMBL" id="CP001674">
    <property type="protein sequence ID" value="ACT51946.1"/>
    <property type="molecule type" value="Genomic_DNA"/>
</dbReference>
<dbReference type="HOGENOM" id="CLU_089264_1_0_4"/>
<dbReference type="Pfam" id="PF10677">
    <property type="entry name" value="DUF2490"/>
    <property type="match status" value="1"/>
</dbReference>
<proteinExistence type="predicted"/>
<evidence type="ECO:0008006" key="4">
    <source>
        <dbReference type="Google" id="ProtNLM"/>
    </source>
</evidence>
<name>C6XBH6_METGS</name>
<feature type="signal peptide" evidence="1">
    <location>
        <begin position="1"/>
        <end position="25"/>
    </location>
</feature>
<dbReference type="STRING" id="582744.Msip34_2709"/>
<dbReference type="OrthoDB" id="5381041at2"/>
<dbReference type="KEGG" id="mei:Msip34_2709"/>
<keyword evidence="3" id="KW-1185">Reference proteome</keyword>
<evidence type="ECO:0000313" key="3">
    <source>
        <dbReference type="Proteomes" id="UP000002743"/>
    </source>
</evidence>
<dbReference type="InterPro" id="IPR019619">
    <property type="entry name" value="DUF2490"/>
</dbReference>
<evidence type="ECO:0000256" key="1">
    <source>
        <dbReference type="SAM" id="SignalP"/>
    </source>
</evidence>
<reference evidence="3" key="1">
    <citation type="submission" date="2009-07" db="EMBL/GenBank/DDBJ databases">
        <title>Complete sequence of chromosome of Methylovorus sp. SIP3-4.</title>
        <authorList>
            <person name="Lucas S."/>
            <person name="Copeland A."/>
            <person name="Lapidus A."/>
            <person name="Glavina del Rio T."/>
            <person name="Tice H."/>
            <person name="Bruce D."/>
            <person name="Goodwin L."/>
            <person name="Pitluck S."/>
            <person name="Clum A."/>
            <person name="Larimer F."/>
            <person name="Land M."/>
            <person name="Hauser L."/>
            <person name="Kyrpides N."/>
            <person name="Mikhailova N."/>
            <person name="Kayluzhnaya M."/>
            <person name="Chistoserdova L."/>
        </authorList>
    </citation>
    <scope>NUCLEOTIDE SEQUENCE [LARGE SCALE GENOMIC DNA]</scope>
    <source>
        <strain evidence="3">SIP3-4</strain>
    </source>
</reference>
<dbReference type="AlphaFoldDB" id="C6XBH6"/>
<dbReference type="Proteomes" id="UP000002743">
    <property type="component" value="Chromosome"/>
</dbReference>
<dbReference type="RefSeq" id="WP_015831163.1">
    <property type="nucleotide sequence ID" value="NC_012969.1"/>
</dbReference>
<sequence precursor="true">MMSPRFVLPSLLLIASLGFASLAAAGTDEDNRLWLNLTLQGKLPADGWRWYAEIQPRFRENAEHIDSLLLRPAINYKVSKNLSAWLGYGYIRNYLVSGDIRDEHRLWQQLLYAFEPIGSTSLSARLRLEERRVEQFEDTGYRLRQMLRMTHPLSERWGVVVWDEVFFNTNHTDWGARSGFDQNRLFMGISHDLSASVKTEWGYLNQYIRTSTDDRMNHTLSGVLNVNF</sequence>
<organism evidence="2 3">
    <name type="scientific">Methylovorus glucosotrophus (strain SIP3-4)</name>
    <dbReference type="NCBI Taxonomy" id="582744"/>
    <lineage>
        <taxon>Bacteria</taxon>
        <taxon>Pseudomonadati</taxon>
        <taxon>Pseudomonadota</taxon>
        <taxon>Betaproteobacteria</taxon>
        <taxon>Nitrosomonadales</taxon>
        <taxon>Methylophilaceae</taxon>
        <taxon>Methylovorus</taxon>
    </lineage>
</organism>
<feature type="chain" id="PRO_5002973704" description="DUF2490 domain-containing protein" evidence="1">
    <location>
        <begin position="26"/>
        <end position="228"/>
    </location>
</feature>
<accession>C6XBH6</accession>